<dbReference type="RefSeq" id="WP_306983517.1">
    <property type="nucleotide sequence ID" value="NZ_JAUSUA010000004.1"/>
</dbReference>
<organism evidence="4 5">
    <name type="scientific">Alkalicoccobacillus murimartini</name>
    <dbReference type="NCBI Taxonomy" id="171685"/>
    <lineage>
        <taxon>Bacteria</taxon>
        <taxon>Bacillati</taxon>
        <taxon>Bacillota</taxon>
        <taxon>Bacilli</taxon>
        <taxon>Bacillales</taxon>
        <taxon>Bacillaceae</taxon>
        <taxon>Alkalicoccobacillus</taxon>
    </lineage>
</organism>
<dbReference type="InterPro" id="IPR029903">
    <property type="entry name" value="RmlD-like-bd"/>
</dbReference>
<protein>
    <recommendedName>
        <fullName evidence="2">dTDP-4-dehydrorhamnose reductase</fullName>
        <ecNumber evidence="2">1.1.1.133</ecNumber>
    </recommendedName>
</protein>
<proteinExistence type="inferred from homology"/>
<accession>A0ABT9YJ33</accession>
<dbReference type="GO" id="GO:0008831">
    <property type="term" value="F:dTDP-4-dehydrorhamnose reductase activity"/>
    <property type="evidence" value="ECO:0007669"/>
    <property type="project" value="UniProtKB-EC"/>
</dbReference>
<dbReference type="Pfam" id="PF04321">
    <property type="entry name" value="RmlD_sub_bind"/>
    <property type="match status" value="1"/>
</dbReference>
<evidence type="ECO:0000259" key="3">
    <source>
        <dbReference type="Pfam" id="PF04321"/>
    </source>
</evidence>
<reference evidence="4 5" key="1">
    <citation type="submission" date="2023-07" db="EMBL/GenBank/DDBJ databases">
        <title>Genomic Encyclopedia of Type Strains, Phase IV (KMG-IV): sequencing the most valuable type-strain genomes for metagenomic binning, comparative biology and taxonomic classification.</title>
        <authorList>
            <person name="Goeker M."/>
        </authorList>
    </citation>
    <scope>NUCLEOTIDE SEQUENCE [LARGE SCALE GENOMIC DNA]</scope>
    <source>
        <strain evidence="4 5">DSM 19154</strain>
    </source>
</reference>
<gene>
    <name evidence="4" type="ORF">J2S05_002684</name>
</gene>
<keyword evidence="2" id="KW-0521">NADP</keyword>
<dbReference type="CDD" id="cd05254">
    <property type="entry name" value="dTDP_HR_like_SDR_e"/>
    <property type="match status" value="1"/>
</dbReference>
<comment type="function">
    <text evidence="2">Catalyzes the reduction of dTDP-6-deoxy-L-lyxo-4-hexulose to yield dTDP-L-rhamnose.</text>
</comment>
<dbReference type="InterPro" id="IPR005913">
    <property type="entry name" value="dTDP_dehydrorham_reduct"/>
</dbReference>
<dbReference type="Gene3D" id="3.40.50.720">
    <property type="entry name" value="NAD(P)-binding Rossmann-like Domain"/>
    <property type="match status" value="1"/>
</dbReference>
<keyword evidence="5" id="KW-1185">Reference proteome</keyword>
<evidence type="ECO:0000313" key="4">
    <source>
        <dbReference type="EMBL" id="MDQ0207875.1"/>
    </source>
</evidence>
<comment type="caution">
    <text evidence="4">The sequence shown here is derived from an EMBL/GenBank/DDBJ whole genome shotgun (WGS) entry which is preliminary data.</text>
</comment>
<name>A0ABT9YJ33_9BACI</name>
<dbReference type="EMBL" id="JAUSUA010000004">
    <property type="protein sequence ID" value="MDQ0207875.1"/>
    <property type="molecule type" value="Genomic_DNA"/>
</dbReference>
<dbReference type="EC" id="1.1.1.133" evidence="2"/>
<feature type="domain" description="RmlD-like substrate binding" evidence="3">
    <location>
        <begin position="1"/>
        <end position="271"/>
    </location>
</feature>
<sequence>MKIMITGGHGRLGKAFADYLREEEVYSFHRYQLDCTDRNAVMKQVDKLNPDLIFHCAAFTNVDECESQPMKSFLVNCVAVQYMAEAAGGRPLFLFSTDYLFSKFSLEPYSEMDQPTPDNMYALSKWLAEEGVRHHSNVYVIRTSWLFGGENDFIEKIRTAANLKSELKVVSDQVGSPTYIRDLVEWTWLLRHYSPGLYHISNRGACSRFEWAQAILSYLPRQVNLVSTKTEKRVGQASRPTRTVLSTTKLEQTLLMKPRRWQEALGEYMQEKHT</sequence>
<comment type="similarity">
    <text evidence="1 2">Belongs to the dTDP-4-dehydrorhamnose reductase family.</text>
</comment>
<comment type="pathway">
    <text evidence="2">Carbohydrate biosynthesis; dTDP-L-rhamnose biosynthesis.</text>
</comment>
<dbReference type="Proteomes" id="UP001225034">
    <property type="component" value="Unassembled WGS sequence"/>
</dbReference>
<dbReference type="SUPFAM" id="SSF51735">
    <property type="entry name" value="NAD(P)-binding Rossmann-fold domains"/>
    <property type="match status" value="1"/>
</dbReference>
<dbReference type="InterPro" id="IPR036291">
    <property type="entry name" value="NAD(P)-bd_dom_sf"/>
</dbReference>
<evidence type="ECO:0000256" key="2">
    <source>
        <dbReference type="RuleBase" id="RU364082"/>
    </source>
</evidence>
<dbReference type="PANTHER" id="PTHR10491:SF4">
    <property type="entry name" value="METHIONINE ADENOSYLTRANSFERASE 2 SUBUNIT BETA"/>
    <property type="match status" value="1"/>
</dbReference>
<evidence type="ECO:0000313" key="5">
    <source>
        <dbReference type="Proteomes" id="UP001225034"/>
    </source>
</evidence>
<dbReference type="PANTHER" id="PTHR10491">
    <property type="entry name" value="DTDP-4-DEHYDRORHAMNOSE REDUCTASE"/>
    <property type="match status" value="1"/>
</dbReference>
<dbReference type="Gene3D" id="3.90.25.10">
    <property type="entry name" value="UDP-galactose 4-epimerase, domain 1"/>
    <property type="match status" value="1"/>
</dbReference>
<keyword evidence="2 4" id="KW-0560">Oxidoreductase</keyword>
<evidence type="ECO:0000256" key="1">
    <source>
        <dbReference type="ARBA" id="ARBA00010944"/>
    </source>
</evidence>